<dbReference type="FunFam" id="3.30.70.330:FF:000092">
    <property type="entry name" value="Calcipressin-2 isoform 2"/>
    <property type="match status" value="1"/>
</dbReference>
<dbReference type="SUPFAM" id="SSF54928">
    <property type="entry name" value="RNA-binding domain, RBD"/>
    <property type="match status" value="1"/>
</dbReference>
<accession>A0A812C7W2</accession>
<comment type="similarity">
    <text evidence="1">Belongs to the RCAN family.</text>
</comment>
<dbReference type="GO" id="GO:0005737">
    <property type="term" value="C:cytoplasm"/>
    <property type="evidence" value="ECO:0007669"/>
    <property type="project" value="TreeGrafter"/>
</dbReference>
<keyword evidence="4" id="KW-1185">Reference proteome</keyword>
<organism evidence="3 4">
    <name type="scientific">Acanthosepion pharaonis</name>
    <name type="common">Pharaoh cuttlefish</name>
    <name type="synonym">Sepia pharaonis</name>
    <dbReference type="NCBI Taxonomy" id="158019"/>
    <lineage>
        <taxon>Eukaryota</taxon>
        <taxon>Metazoa</taxon>
        <taxon>Spiralia</taxon>
        <taxon>Lophotrochozoa</taxon>
        <taxon>Mollusca</taxon>
        <taxon>Cephalopoda</taxon>
        <taxon>Coleoidea</taxon>
        <taxon>Decapodiformes</taxon>
        <taxon>Sepiida</taxon>
        <taxon>Sepiina</taxon>
        <taxon>Sepiidae</taxon>
        <taxon>Acanthosepion</taxon>
    </lineage>
</organism>
<dbReference type="InterPro" id="IPR012677">
    <property type="entry name" value="Nucleotide-bd_a/b_plait_sf"/>
</dbReference>
<dbReference type="Pfam" id="PF04847">
    <property type="entry name" value="Calcipressin"/>
    <property type="match status" value="1"/>
</dbReference>
<dbReference type="Gene3D" id="3.30.70.330">
    <property type="match status" value="1"/>
</dbReference>
<dbReference type="EMBL" id="CAHIKZ030001311">
    <property type="protein sequence ID" value="CAE1259506.1"/>
    <property type="molecule type" value="Genomic_DNA"/>
</dbReference>
<feature type="region of interest" description="Disordered" evidence="2">
    <location>
        <begin position="1"/>
        <end position="23"/>
    </location>
</feature>
<feature type="compositionally biased region" description="Low complexity" evidence="2">
    <location>
        <begin position="1"/>
        <end position="10"/>
    </location>
</feature>
<comment type="caution">
    <text evidence="3">The sequence shown here is derived from an EMBL/GenBank/DDBJ whole genome shotgun (WGS) entry which is preliminary data.</text>
</comment>
<dbReference type="PANTHER" id="PTHR10300:SF14">
    <property type="entry name" value="PROTEIN SARAH"/>
    <property type="match status" value="1"/>
</dbReference>
<dbReference type="InterPro" id="IPR035979">
    <property type="entry name" value="RBD_domain_sf"/>
</dbReference>
<feature type="region of interest" description="Disordered" evidence="2">
    <location>
        <begin position="196"/>
        <end position="217"/>
    </location>
</feature>
<evidence type="ECO:0000313" key="3">
    <source>
        <dbReference type="EMBL" id="CAE1259506.1"/>
    </source>
</evidence>
<dbReference type="Proteomes" id="UP000597762">
    <property type="component" value="Unassembled WGS sequence"/>
</dbReference>
<sequence length="217" mass="23555">MPGGYPINNIPSPPGNGGSYLEEEVGLDEDGDVTVSLPKALIVTGVDSAIFEDVDAKDEFENLFKAFDDEAFVQYLKCFRRARVVFSSALLAAKARIHLHETELGGKTLKCYFAQPTKCLGSQAHLEPPKPVRQHLISPPASPPVGWEPTLESDPVINYDLLAAVANLSPGEAHELHPPTEDQPGIVVHICEDPEGFRSPGAPKPRIVQTKCPDRVN</sequence>
<dbReference type="CDD" id="cd12434">
    <property type="entry name" value="RRM_RCAN_like"/>
    <property type="match status" value="1"/>
</dbReference>
<name>A0A812C7W2_ACAPH</name>
<dbReference type="InterPro" id="IPR006931">
    <property type="entry name" value="Calcipressin"/>
</dbReference>
<evidence type="ECO:0000256" key="2">
    <source>
        <dbReference type="SAM" id="MobiDB-lite"/>
    </source>
</evidence>
<proteinExistence type="inferred from homology"/>
<protein>
    <submittedName>
        <fullName evidence="3">RCAN2</fullName>
    </submittedName>
</protein>
<dbReference type="GO" id="GO:0019722">
    <property type="term" value="P:calcium-mediated signaling"/>
    <property type="evidence" value="ECO:0007669"/>
    <property type="project" value="InterPro"/>
</dbReference>
<dbReference type="AlphaFoldDB" id="A0A812C7W2"/>
<dbReference type="GO" id="GO:0003676">
    <property type="term" value="F:nucleic acid binding"/>
    <property type="evidence" value="ECO:0007669"/>
    <property type="project" value="InterPro"/>
</dbReference>
<evidence type="ECO:0000313" key="4">
    <source>
        <dbReference type="Proteomes" id="UP000597762"/>
    </source>
</evidence>
<gene>
    <name evidence="3" type="ORF">SPHA_31713</name>
</gene>
<dbReference type="PANTHER" id="PTHR10300">
    <property type="entry name" value="CALCIPRESSIN"/>
    <property type="match status" value="1"/>
</dbReference>
<evidence type="ECO:0000256" key="1">
    <source>
        <dbReference type="ARBA" id="ARBA00008209"/>
    </source>
</evidence>
<dbReference type="GO" id="GO:0008597">
    <property type="term" value="F:calcium-dependent protein serine/threonine phosphatase regulator activity"/>
    <property type="evidence" value="ECO:0007669"/>
    <property type="project" value="TreeGrafter"/>
</dbReference>
<dbReference type="GO" id="GO:0005634">
    <property type="term" value="C:nucleus"/>
    <property type="evidence" value="ECO:0007669"/>
    <property type="project" value="TreeGrafter"/>
</dbReference>
<dbReference type="OrthoDB" id="17212at2759"/>
<reference evidence="3" key="1">
    <citation type="submission" date="2021-01" db="EMBL/GenBank/DDBJ databases">
        <authorList>
            <person name="Li R."/>
            <person name="Bekaert M."/>
        </authorList>
    </citation>
    <scope>NUCLEOTIDE SEQUENCE</scope>
    <source>
        <strain evidence="3">Farmed</strain>
    </source>
</reference>